<dbReference type="SUPFAM" id="SSF55073">
    <property type="entry name" value="Nucleotide cyclase"/>
    <property type="match status" value="1"/>
</dbReference>
<keyword evidence="3" id="KW-0472">Membrane</keyword>
<dbReference type="Proteomes" id="UP000068447">
    <property type="component" value="Chromosome"/>
</dbReference>
<protein>
    <recommendedName>
        <fullName evidence="1">diguanylate cyclase</fullName>
        <ecNumber evidence="1">2.7.7.65</ecNumber>
    </recommendedName>
</protein>
<comment type="catalytic activity">
    <reaction evidence="2">
        <text>2 GTP = 3',3'-c-di-GMP + 2 diphosphate</text>
        <dbReference type="Rhea" id="RHEA:24898"/>
        <dbReference type="ChEBI" id="CHEBI:33019"/>
        <dbReference type="ChEBI" id="CHEBI:37565"/>
        <dbReference type="ChEBI" id="CHEBI:58805"/>
        <dbReference type="EC" id="2.7.7.65"/>
    </reaction>
</comment>
<evidence type="ECO:0000256" key="2">
    <source>
        <dbReference type="ARBA" id="ARBA00034247"/>
    </source>
</evidence>
<dbReference type="InterPro" id="IPR043128">
    <property type="entry name" value="Rev_trsase/Diguanyl_cyclase"/>
</dbReference>
<evidence type="ECO:0000259" key="4">
    <source>
        <dbReference type="PROSITE" id="PS50887"/>
    </source>
</evidence>
<dbReference type="PANTHER" id="PTHR45138">
    <property type="entry name" value="REGULATORY COMPONENTS OF SENSORY TRANSDUCTION SYSTEM"/>
    <property type="match status" value="1"/>
</dbReference>
<organism evidence="5 6">
    <name type="scientific">Lacimicrobium alkaliphilum</name>
    <dbReference type="NCBI Taxonomy" id="1526571"/>
    <lineage>
        <taxon>Bacteria</taxon>
        <taxon>Pseudomonadati</taxon>
        <taxon>Pseudomonadota</taxon>
        <taxon>Gammaproteobacteria</taxon>
        <taxon>Alteromonadales</taxon>
        <taxon>Alteromonadaceae</taxon>
        <taxon>Lacimicrobium</taxon>
    </lineage>
</organism>
<feature type="domain" description="GGDEF" evidence="4">
    <location>
        <begin position="491"/>
        <end position="615"/>
    </location>
</feature>
<keyword evidence="3" id="KW-0812">Transmembrane</keyword>
<keyword evidence="6" id="KW-1185">Reference proteome</keyword>
<evidence type="ECO:0000313" key="6">
    <source>
        <dbReference type="Proteomes" id="UP000068447"/>
    </source>
</evidence>
<feature type="transmembrane region" description="Helical" evidence="3">
    <location>
        <begin position="436"/>
        <end position="455"/>
    </location>
</feature>
<evidence type="ECO:0000256" key="1">
    <source>
        <dbReference type="ARBA" id="ARBA00012528"/>
    </source>
</evidence>
<evidence type="ECO:0000313" key="5">
    <source>
        <dbReference type="EMBL" id="ALS97924.1"/>
    </source>
</evidence>
<dbReference type="GO" id="GO:0052621">
    <property type="term" value="F:diguanylate cyclase activity"/>
    <property type="evidence" value="ECO:0007669"/>
    <property type="project" value="UniProtKB-EC"/>
</dbReference>
<dbReference type="Gene3D" id="1.25.40.10">
    <property type="entry name" value="Tetratricopeptide repeat domain"/>
    <property type="match status" value="1"/>
</dbReference>
<dbReference type="EMBL" id="CP013650">
    <property type="protein sequence ID" value="ALS97924.1"/>
    <property type="molecule type" value="Genomic_DNA"/>
</dbReference>
<dbReference type="PROSITE" id="PS50887">
    <property type="entry name" value="GGDEF"/>
    <property type="match status" value="1"/>
</dbReference>
<keyword evidence="3" id="KW-1133">Transmembrane helix</keyword>
<dbReference type="InterPro" id="IPR050469">
    <property type="entry name" value="Diguanylate_Cyclase"/>
</dbReference>
<sequence length="615" mass="69965">MFFHLSKVQSGLSAIKINKMMMNKGLLLVAQFILVIGTPIAHAQVAEPVDEFIERTKTVTYDCPNPDDFAELENHLTSNNLTQSQKFALLVEKSHFLICDGKASDAQRLLFEITRGEGVDKQSYFYASAIYQIGFTYDLKEQPQRCEYYDQAQSLATERHSDIYLSATLGLITNCRMDLSVGERLGMMFNVLERYSKTNNYQALAHIHNSIGLIYGNLQQHVLAAEQYLKAHEMGLKVYTGSNQLTILISAISSLLASGQYERAMQAINEFERINRDVATPLTNYFYYHALTGYYYRTGDIENLKAELPALERAVEPLSNPVYKAMVMWYQVVPCVYERDEECVADYLHSLQSMHPAVKRHLESNLDYLKLMVDMQMVLRDWPQAEKAFDKYASRSSANNKHSQSSASILGVANLYSKIYSLESEIERARRIKRTIVGVGIAAFLLFTLTITYYLRKKHHAKLTIDPATGLLNSDVAVSQIQRVQAPEKGKTNALALLDLSNFRELNMAVGLAKGNEILRDISKTLQKVTRDTDILGRYGPEQFLLCLPNIEEQSAMRFFDRLQKELDETRMGPPSHDRINVRSSMSIFIATERWSDMQSVLDELLLSINIKSDH</sequence>
<gene>
    <name evidence="5" type="ORF">AT746_06350</name>
</gene>
<proteinExistence type="predicted"/>
<evidence type="ECO:0000256" key="3">
    <source>
        <dbReference type="SAM" id="Phobius"/>
    </source>
</evidence>
<dbReference type="InterPro" id="IPR000160">
    <property type="entry name" value="GGDEF_dom"/>
</dbReference>
<dbReference type="CDD" id="cd01949">
    <property type="entry name" value="GGDEF"/>
    <property type="match status" value="1"/>
</dbReference>
<dbReference type="AlphaFoldDB" id="A0A0U2Z629"/>
<name>A0A0U2Z629_9ALTE</name>
<dbReference type="STRING" id="1526571.AT746_06350"/>
<dbReference type="EC" id="2.7.7.65" evidence="1"/>
<reference evidence="5 6" key="1">
    <citation type="submission" date="2015-12" db="EMBL/GenBank/DDBJ databases">
        <title>Complete genome of Lacimicrobium alkaliphilum KCTC 32984.</title>
        <authorList>
            <person name="Kim S.-G."/>
            <person name="Lee Y.-J."/>
        </authorList>
    </citation>
    <scope>NUCLEOTIDE SEQUENCE [LARGE SCALE GENOMIC DNA]</scope>
    <source>
        <strain evidence="5 6">YelD216</strain>
    </source>
</reference>
<dbReference type="PANTHER" id="PTHR45138:SF9">
    <property type="entry name" value="DIGUANYLATE CYCLASE DGCM-RELATED"/>
    <property type="match status" value="1"/>
</dbReference>
<dbReference type="NCBIfam" id="TIGR00254">
    <property type="entry name" value="GGDEF"/>
    <property type="match status" value="1"/>
</dbReference>
<dbReference type="Gene3D" id="3.30.70.270">
    <property type="match status" value="1"/>
</dbReference>
<dbReference type="InterPro" id="IPR011990">
    <property type="entry name" value="TPR-like_helical_dom_sf"/>
</dbReference>
<dbReference type="KEGG" id="lal:AT746_06350"/>
<dbReference type="InterPro" id="IPR029787">
    <property type="entry name" value="Nucleotide_cyclase"/>
</dbReference>
<dbReference type="Pfam" id="PF00990">
    <property type="entry name" value="GGDEF"/>
    <property type="match status" value="1"/>
</dbReference>
<accession>A0A0U2Z629</accession>
<dbReference type="SMART" id="SM00267">
    <property type="entry name" value="GGDEF"/>
    <property type="match status" value="1"/>
</dbReference>
<dbReference type="SUPFAM" id="SSF48452">
    <property type="entry name" value="TPR-like"/>
    <property type="match status" value="1"/>
</dbReference>